<sequence>MWNVKTFDNLTTHELFQIYKLRVSVFVVEQDCPYQEVDDEDLICLHGMNWVDGQLAAYYRLIPEDDKVHLGRVIVNPDFRKKGLGNQLVEYAIKFSEANYPNKPIYAQAQAYLQDFYQSFGFQPVSDIYLEDNIPHLDMVLL</sequence>
<comment type="caution">
    <text evidence="4">The sequence shown here is derived from an EMBL/GenBank/DDBJ whole genome shotgun (WGS) entry which is preliminary data.</text>
</comment>
<reference evidence="2 5" key="1">
    <citation type="journal article" date="2015" name="PLoS ONE">
        <title>Genomic analysis reveals the molecular basis for capsule loss in the group B streptococcus population.</title>
        <authorList>
            <consortium name="DEVANI Consortium"/>
            <person name="Rosini R."/>
            <person name="Campisi E."/>
            <person name="De Chiara M."/>
            <person name="Tettelin H."/>
            <person name="Rinaudo D."/>
            <person name="Toniolo C."/>
            <person name="Metruccio M."/>
            <person name="Guidotti S."/>
            <person name="Sorensen U.B."/>
            <person name="Kilian M."/>
            <person name="Ramirez M."/>
            <person name="Janulczyk R."/>
            <person name="Donati C."/>
            <person name="Grandi G."/>
            <person name="Margarit I."/>
        </authorList>
    </citation>
    <scope>NUCLEOTIDE SEQUENCE [LARGE SCALE GENOMIC DNA]</scope>
    <source>
        <strain evidence="2 5">ES-PW-063</strain>
    </source>
</reference>
<protein>
    <submittedName>
        <fullName evidence="4">GNAT family N-acetyltransferase</fullName>
    </submittedName>
    <submittedName>
        <fullName evidence="2">GNAT family acetyltransferase</fullName>
    </submittedName>
</protein>
<evidence type="ECO:0000313" key="4">
    <source>
        <dbReference type="EMBL" id="RDY79183.1"/>
    </source>
</evidence>
<evidence type="ECO:0000259" key="1">
    <source>
        <dbReference type="PROSITE" id="PS51186"/>
    </source>
</evidence>
<dbReference type="Proteomes" id="UP000093122">
    <property type="component" value="Unassembled WGS sequence"/>
</dbReference>
<dbReference type="AlphaFoldDB" id="A0A0E1EL82"/>
<name>A0A0E1EL82_STRAG</name>
<dbReference type="RefSeq" id="WP_000267395.1">
    <property type="nucleotide sequence ID" value="NZ_AP018935.1"/>
</dbReference>
<dbReference type="EMBL" id="MAWT01000012">
    <property type="protein sequence ID" value="OCM71782.1"/>
    <property type="molecule type" value="Genomic_DNA"/>
</dbReference>
<reference evidence="3 6" key="2">
    <citation type="journal article" date="2016" name="Sci. Rep.">
        <title>Serotype IV Streptococcus agalactiae ST-452 has arisen from large genomic recombination events between CC23 and the hypervirulent CC17 lineages.</title>
        <authorList>
            <person name="Campisi E."/>
            <person name="Rinaudo C.D."/>
            <person name="Donati C."/>
            <person name="Barucco M."/>
            <person name="Torricelli G."/>
            <person name="Edwards M.S."/>
            <person name="Baker C.J."/>
            <person name="Margarit I."/>
            <person name="Rosini R."/>
        </authorList>
    </citation>
    <scope>NUCLEOTIDE SEQUENCE [LARGE SCALE GENOMIC DNA]</scope>
    <source>
        <strain evidence="3 6">CZ-PW-140</strain>
    </source>
</reference>
<feature type="domain" description="N-acetyltransferase" evidence="1">
    <location>
        <begin position="5"/>
        <end position="142"/>
    </location>
</feature>
<dbReference type="EMBL" id="LCVB01000002">
    <property type="protein sequence ID" value="KLJ32047.1"/>
    <property type="molecule type" value="Genomic_DNA"/>
</dbReference>
<proteinExistence type="predicted"/>
<evidence type="ECO:0000313" key="2">
    <source>
        <dbReference type="EMBL" id="KLJ32047.1"/>
    </source>
</evidence>
<evidence type="ECO:0000313" key="5">
    <source>
        <dbReference type="Proteomes" id="UP000035174"/>
    </source>
</evidence>
<reference evidence="4 7" key="3">
    <citation type="journal article" date="2018" name="Emerg. Microbes Infect.">
        <title>Phenotypic and molecular analysis of nontypeable Group B streptococci: identification of cps2a and hybrid cps2a/cps5 Group B streptococcal capsule gene clusters.</title>
        <authorList>
            <person name="Alhhazmi A."/>
            <person name="Tyrrell G.J."/>
        </authorList>
    </citation>
    <scope>NUCLEOTIDE SEQUENCE [LARGE SCALE GENOMIC DNA]</scope>
    <source>
        <strain evidence="4 7">PLGBS17</strain>
    </source>
</reference>
<dbReference type="PROSITE" id="PS51186">
    <property type="entry name" value="GNAT"/>
    <property type="match status" value="1"/>
</dbReference>
<dbReference type="InterPro" id="IPR016181">
    <property type="entry name" value="Acyl_CoA_acyltransferase"/>
</dbReference>
<evidence type="ECO:0000313" key="7">
    <source>
        <dbReference type="Proteomes" id="UP000256718"/>
    </source>
</evidence>
<accession>A0A0E1EL82</accession>
<dbReference type="CDD" id="cd04301">
    <property type="entry name" value="NAT_SF"/>
    <property type="match status" value="1"/>
</dbReference>
<organism evidence="4 7">
    <name type="scientific">Streptococcus agalactiae</name>
    <dbReference type="NCBI Taxonomy" id="1311"/>
    <lineage>
        <taxon>Bacteria</taxon>
        <taxon>Bacillati</taxon>
        <taxon>Bacillota</taxon>
        <taxon>Bacilli</taxon>
        <taxon>Lactobacillales</taxon>
        <taxon>Streptococcaceae</taxon>
        <taxon>Streptococcus</taxon>
    </lineage>
</organism>
<evidence type="ECO:0000313" key="6">
    <source>
        <dbReference type="Proteomes" id="UP000093122"/>
    </source>
</evidence>
<keyword evidence="4" id="KW-0808">Transferase</keyword>
<dbReference type="Proteomes" id="UP000256718">
    <property type="component" value="Unassembled WGS sequence"/>
</dbReference>
<dbReference type="EMBL" id="QHGZ01000201">
    <property type="protein sequence ID" value="RDY79183.1"/>
    <property type="molecule type" value="Genomic_DNA"/>
</dbReference>
<evidence type="ECO:0000313" key="3">
    <source>
        <dbReference type="EMBL" id="OCM71782.1"/>
    </source>
</evidence>
<dbReference type="Gene3D" id="3.40.630.30">
    <property type="match status" value="1"/>
</dbReference>
<dbReference type="SUPFAM" id="SSF55729">
    <property type="entry name" value="Acyl-CoA N-acyltransferases (Nat)"/>
    <property type="match status" value="1"/>
</dbReference>
<gene>
    <name evidence="3" type="ORF">AX245_00095</name>
    <name evidence="4" type="ORF">C4618_09530</name>
    <name evidence="2" type="ORF">WA45_00120</name>
</gene>
<dbReference type="KEGG" id="sage:EN72_02480"/>
<dbReference type="InterPro" id="IPR000182">
    <property type="entry name" value="GNAT_dom"/>
</dbReference>
<dbReference type="GO" id="GO:0016747">
    <property type="term" value="F:acyltransferase activity, transferring groups other than amino-acyl groups"/>
    <property type="evidence" value="ECO:0007669"/>
    <property type="project" value="InterPro"/>
</dbReference>
<dbReference type="Proteomes" id="UP000035174">
    <property type="component" value="Unassembled WGS sequence"/>
</dbReference>
<dbReference type="Pfam" id="PF13673">
    <property type="entry name" value="Acetyltransf_10"/>
    <property type="match status" value="1"/>
</dbReference>